<dbReference type="Proteomes" id="UP000616499">
    <property type="component" value="Unassembled WGS sequence"/>
</dbReference>
<evidence type="ECO:0000256" key="3">
    <source>
        <dbReference type="SAM" id="MobiDB-lite"/>
    </source>
</evidence>
<gene>
    <name evidence="4" type="ORF">GCM10009425_27010</name>
</gene>
<dbReference type="Pfam" id="PF07012">
    <property type="entry name" value="Curlin_rpt"/>
    <property type="match status" value="1"/>
</dbReference>
<proteinExistence type="inferred from homology"/>
<reference evidence="5" key="1">
    <citation type="journal article" date="2019" name="Int. J. Syst. Evol. Microbiol.">
        <title>The Global Catalogue of Microorganisms (GCM) 10K type strain sequencing project: providing services to taxonomists for standard genome sequencing and annotation.</title>
        <authorList>
            <consortium name="The Broad Institute Genomics Platform"/>
            <consortium name="The Broad Institute Genome Sequencing Center for Infectious Disease"/>
            <person name="Wu L."/>
            <person name="Ma J."/>
        </authorList>
    </citation>
    <scope>NUCLEOTIDE SEQUENCE [LARGE SCALE GENOMIC DNA]</scope>
    <source>
        <strain evidence="5">JCM 13501</strain>
    </source>
</reference>
<keyword evidence="2" id="KW-0732">Signal</keyword>
<accession>A0ABQ2GWJ5</accession>
<comment type="caution">
    <text evidence="4">The sequence shown here is derived from an EMBL/GenBank/DDBJ whole genome shotgun (WGS) entry which is preliminary data.</text>
</comment>
<name>A0ABQ2GWJ5_9PSED</name>
<keyword evidence="5" id="KW-1185">Reference proteome</keyword>
<dbReference type="EMBL" id="BMNW01000005">
    <property type="protein sequence ID" value="GGM14564.1"/>
    <property type="molecule type" value="Genomic_DNA"/>
</dbReference>
<evidence type="ECO:0000256" key="2">
    <source>
        <dbReference type="ARBA" id="ARBA00022729"/>
    </source>
</evidence>
<feature type="region of interest" description="Disordered" evidence="3">
    <location>
        <begin position="1"/>
        <end position="29"/>
    </location>
</feature>
<dbReference type="InterPro" id="IPR009742">
    <property type="entry name" value="Curlin_rpt"/>
</dbReference>
<sequence>MAEITQSGDLNSASLTQSWSNGGNEASISQSLSGNVATVVQGGLVNGDFNSGNDSATVVQNGLNNVASVLQQ</sequence>
<evidence type="ECO:0000256" key="1">
    <source>
        <dbReference type="ARBA" id="ARBA00009766"/>
    </source>
</evidence>
<organism evidence="4 5">
    <name type="scientific">Pseudomonas asuensis</name>
    <dbReference type="NCBI Taxonomy" id="1825787"/>
    <lineage>
        <taxon>Bacteria</taxon>
        <taxon>Pseudomonadati</taxon>
        <taxon>Pseudomonadota</taxon>
        <taxon>Gammaproteobacteria</taxon>
        <taxon>Pseudomonadales</taxon>
        <taxon>Pseudomonadaceae</taxon>
        <taxon>Pseudomonas</taxon>
    </lineage>
</organism>
<evidence type="ECO:0000313" key="4">
    <source>
        <dbReference type="EMBL" id="GGM14564.1"/>
    </source>
</evidence>
<evidence type="ECO:0000313" key="5">
    <source>
        <dbReference type="Proteomes" id="UP000616499"/>
    </source>
</evidence>
<comment type="similarity">
    <text evidence="1">Belongs to the CsgA/CsgB family.</text>
</comment>
<dbReference type="RefSeq" id="WP_188866653.1">
    <property type="nucleotide sequence ID" value="NZ_BMNW01000005.1"/>
</dbReference>
<protein>
    <submittedName>
        <fullName evidence="4">Uncharacterized protein</fullName>
    </submittedName>
</protein>